<protein>
    <recommendedName>
        <fullName evidence="4">Odorant receptor</fullName>
    </recommendedName>
</protein>
<feature type="transmembrane region" description="Helical" evidence="1">
    <location>
        <begin position="305"/>
        <end position="326"/>
    </location>
</feature>
<evidence type="ECO:0000313" key="2">
    <source>
        <dbReference type="EMBL" id="CAL8136410.1"/>
    </source>
</evidence>
<dbReference type="Proteomes" id="UP001642540">
    <property type="component" value="Unassembled WGS sequence"/>
</dbReference>
<sequence>MALTKGALNVLFVLQKIVPPPYQIEKVTLTLSKNPSRLSPWQTRIRITMVTSILNLTIVSFFYLLWLFHLPESKVEIVEKYVYMVVLSLCTIAFSAYCTMEIHQKEIMYLLQQRFKLVNVRSSAGQKLREKSVQELFIYCFGTIFAAFPLAVFFYPFTLNFHPVHVIFSILVDSPSASISIQFLVKFIASIVYSTTTFYGAGICLSIMLFAVIDLEGVQLYCKKLYVSDYRPHRKNIDNHPNCFTEEACCGNLKFRSCLKRFRITQIMIAISNGIMHTFLGILTSMGILLGVGCAYGTIKMYDSLPITTYLSCPVIVSVCILYDFLHVTLASIPNKQGEMFVVFWKQFTYRRRERRELRACPIIGYAIGPMRRVKMSTALAIADCIFNWAASTALVKESSKLDFAPVTIIRF</sequence>
<keyword evidence="1" id="KW-1133">Transmembrane helix</keyword>
<keyword evidence="3" id="KW-1185">Reference proteome</keyword>
<evidence type="ECO:0008006" key="4">
    <source>
        <dbReference type="Google" id="ProtNLM"/>
    </source>
</evidence>
<evidence type="ECO:0000256" key="1">
    <source>
        <dbReference type="SAM" id="Phobius"/>
    </source>
</evidence>
<feature type="transmembrane region" description="Helical" evidence="1">
    <location>
        <begin position="81"/>
        <end position="100"/>
    </location>
</feature>
<reference evidence="2 3" key="1">
    <citation type="submission" date="2024-08" db="EMBL/GenBank/DDBJ databases">
        <authorList>
            <person name="Cucini C."/>
            <person name="Frati F."/>
        </authorList>
    </citation>
    <scope>NUCLEOTIDE SEQUENCE [LARGE SCALE GENOMIC DNA]</scope>
</reference>
<accession>A0ABP1RV72</accession>
<feature type="transmembrane region" description="Helical" evidence="1">
    <location>
        <begin position="47"/>
        <end position="69"/>
    </location>
</feature>
<feature type="transmembrane region" description="Helical" evidence="1">
    <location>
        <begin position="136"/>
        <end position="157"/>
    </location>
</feature>
<keyword evidence="1" id="KW-0472">Membrane</keyword>
<gene>
    <name evidence="2" type="ORF">ODALV1_LOCUS26432</name>
</gene>
<evidence type="ECO:0000313" key="3">
    <source>
        <dbReference type="Proteomes" id="UP001642540"/>
    </source>
</evidence>
<organism evidence="2 3">
    <name type="scientific">Orchesella dallaii</name>
    <dbReference type="NCBI Taxonomy" id="48710"/>
    <lineage>
        <taxon>Eukaryota</taxon>
        <taxon>Metazoa</taxon>
        <taxon>Ecdysozoa</taxon>
        <taxon>Arthropoda</taxon>
        <taxon>Hexapoda</taxon>
        <taxon>Collembola</taxon>
        <taxon>Entomobryomorpha</taxon>
        <taxon>Entomobryoidea</taxon>
        <taxon>Orchesellidae</taxon>
        <taxon>Orchesellinae</taxon>
        <taxon>Orchesella</taxon>
    </lineage>
</organism>
<feature type="transmembrane region" description="Helical" evidence="1">
    <location>
        <begin position="278"/>
        <end position="299"/>
    </location>
</feature>
<dbReference type="EMBL" id="CAXLJM020000111">
    <property type="protein sequence ID" value="CAL8136410.1"/>
    <property type="molecule type" value="Genomic_DNA"/>
</dbReference>
<keyword evidence="1" id="KW-0812">Transmembrane</keyword>
<proteinExistence type="predicted"/>
<comment type="caution">
    <text evidence="2">The sequence shown here is derived from an EMBL/GenBank/DDBJ whole genome shotgun (WGS) entry which is preliminary data.</text>
</comment>
<feature type="transmembrane region" description="Helical" evidence="1">
    <location>
        <begin position="191"/>
        <end position="213"/>
    </location>
</feature>
<name>A0ABP1RV72_9HEXA</name>